<dbReference type="RefSeq" id="WP_157341104.1">
    <property type="nucleotide sequence ID" value="NZ_WSEK01000004.1"/>
</dbReference>
<gene>
    <name evidence="2" type="ORF">GON03_06150</name>
</gene>
<keyword evidence="3" id="KW-1185">Reference proteome</keyword>
<dbReference type="EMBL" id="WSEK01000004">
    <property type="protein sequence ID" value="MVQ48757.1"/>
    <property type="molecule type" value="Genomic_DNA"/>
</dbReference>
<evidence type="ECO:0000313" key="2">
    <source>
        <dbReference type="EMBL" id="MVQ48757.1"/>
    </source>
</evidence>
<accession>A0A6L6XPX0</accession>
<name>A0A6L6XPX0_9ACTN</name>
<organism evidence="2 3">
    <name type="scientific">Nocardioides agri</name>
    <dbReference type="NCBI Taxonomy" id="2682843"/>
    <lineage>
        <taxon>Bacteria</taxon>
        <taxon>Bacillati</taxon>
        <taxon>Actinomycetota</taxon>
        <taxon>Actinomycetes</taxon>
        <taxon>Propionibacteriales</taxon>
        <taxon>Nocardioidaceae</taxon>
        <taxon>Nocardioides</taxon>
    </lineage>
</organism>
<dbReference type="Proteomes" id="UP000473525">
    <property type="component" value="Unassembled WGS sequence"/>
</dbReference>
<feature type="region of interest" description="Disordered" evidence="1">
    <location>
        <begin position="1"/>
        <end position="22"/>
    </location>
</feature>
<feature type="compositionally biased region" description="Basic residues" evidence="1">
    <location>
        <begin position="1"/>
        <end position="11"/>
    </location>
</feature>
<protein>
    <submittedName>
        <fullName evidence="2">Uncharacterized protein</fullName>
    </submittedName>
</protein>
<proteinExistence type="predicted"/>
<comment type="caution">
    <text evidence="2">The sequence shown here is derived from an EMBL/GenBank/DDBJ whole genome shotgun (WGS) entry which is preliminary data.</text>
</comment>
<reference evidence="2 3" key="1">
    <citation type="submission" date="2019-12" db="EMBL/GenBank/DDBJ databases">
        <authorList>
            <person name="Huq M.A."/>
        </authorList>
    </citation>
    <scope>NUCLEOTIDE SEQUENCE [LARGE SCALE GENOMIC DNA]</scope>
    <source>
        <strain evidence="2 3">MAH-18</strain>
    </source>
</reference>
<sequence>MSTPARPRRHLATSPFQPDPEPVIETFEVGDLVSHDAYGMGRVTHVDANAVTVDFGSQTLRIGSPYAKMSRI</sequence>
<dbReference type="AlphaFoldDB" id="A0A6L6XPX0"/>
<evidence type="ECO:0000256" key="1">
    <source>
        <dbReference type="SAM" id="MobiDB-lite"/>
    </source>
</evidence>
<evidence type="ECO:0000313" key="3">
    <source>
        <dbReference type="Proteomes" id="UP000473525"/>
    </source>
</evidence>